<protein>
    <submittedName>
        <fullName evidence="9">Major facilitator superfamily MFS_1</fullName>
    </submittedName>
</protein>
<dbReference type="InterPro" id="IPR036259">
    <property type="entry name" value="MFS_trans_sf"/>
</dbReference>
<feature type="transmembrane region" description="Helical" evidence="7">
    <location>
        <begin position="174"/>
        <end position="195"/>
    </location>
</feature>
<feature type="transmembrane region" description="Helical" evidence="7">
    <location>
        <begin position="52"/>
        <end position="73"/>
    </location>
</feature>
<feature type="transmembrane region" description="Helical" evidence="7">
    <location>
        <begin position="226"/>
        <end position="250"/>
    </location>
</feature>
<organism evidence="9">
    <name type="scientific">Geobacillus sp. (strain Y4.1MC1)</name>
    <dbReference type="NCBI Taxonomy" id="581103"/>
    <lineage>
        <taxon>Bacteria</taxon>
        <taxon>Bacillati</taxon>
        <taxon>Bacillota</taxon>
        <taxon>Bacilli</taxon>
        <taxon>Bacillales</taxon>
        <taxon>Anoxybacillaceae</taxon>
        <taxon>Geobacillus</taxon>
    </lineage>
</organism>
<keyword evidence="5 7" id="KW-1133">Transmembrane helix</keyword>
<keyword evidence="3" id="KW-1003">Cell membrane</keyword>
<feature type="transmembrane region" description="Helical" evidence="7">
    <location>
        <begin position="353"/>
        <end position="373"/>
    </location>
</feature>
<keyword evidence="4 7" id="KW-0812">Transmembrane</keyword>
<dbReference type="PANTHER" id="PTHR43266:SF8">
    <property type="entry name" value="MACROLIDE-EFFLUX PROTEIN"/>
    <property type="match status" value="1"/>
</dbReference>
<evidence type="ECO:0000256" key="4">
    <source>
        <dbReference type="ARBA" id="ARBA00022692"/>
    </source>
</evidence>
<evidence type="ECO:0000313" key="9">
    <source>
        <dbReference type="EMBL" id="ADP74573.1"/>
    </source>
</evidence>
<dbReference type="SUPFAM" id="SSF103473">
    <property type="entry name" value="MFS general substrate transporter"/>
    <property type="match status" value="1"/>
</dbReference>
<dbReference type="AlphaFoldDB" id="A0A7U4DKT6"/>
<evidence type="ECO:0000256" key="1">
    <source>
        <dbReference type="ARBA" id="ARBA00004651"/>
    </source>
</evidence>
<dbReference type="InterPro" id="IPR020846">
    <property type="entry name" value="MFS_dom"/>
</dbReference>
<feature type="transmembrane region" description="Helical" evidence="7">
    <location>
        <begin position="111"/>
        <end position="127"/>
    </location>
</feature>
<dbReference type="Gene3D" id="1.20.1250.20">
    <property type="entry name" value="MFS general substrate transporter like domains"/>
    <property type="match status" value="1"/>
</dbReference>
<sequence length="419" mass="46338">MSTTNANLSMASLLRNRFIQTIMTASLFIQIGIWVRNFAILLFVTEKTNGDALAVSLISVAEFAPIFIFSFIGGTFADRWRPKRTMIWCDLFSAISIFVILMALLFGTWKAVFLTTFVSAILSQFSQPSGMKLFKVHVPQEQMQAGMSLFQTMIAVFMIIGPILGTFVFQQFGIYISMAIVGTAFLLSALVLTLLPPDQIVEKSESKASLWHEIKLGFQYVWSRKILVTLGGGFMAAGLGLGLIHPLAIFLVTERLGLEKDYLQWLFTAHGAAMIIGGAAAMVFSNRIAPHILLMLGMGVMAAGIFVMGWSTMFWLTLLAEFIIGLFMPAFHIGINTIILNNTDETFVGRVNGILTPLFMGSMVITMSLAGLLKKQFSLFTIYQASAALFVIGILVMLPMFRMLRISPLASHNTVQHHR</sequence>
<name>A0A7U4DKT6_GEOS0</name>
<feature type="transmembrane region" description="Helical" evidence="7">
    <location>
        <begin position="21"/>
        <end position="40"/>
    </location>
</feature>
<evidence type="ECO:0000256" key="3">
    <source>
        <dbReference type="ARBA" id="ARBA00022475"/>
    </source>
</evidence>
<dbReference type="GO" id="GO:0022857">
    <property type="term" value="F:transmembrane transporter activity"/>
    <property type="evidence" value="ECO:0007669"/>
    <property type="project" value="InterPro"/>
</dbReference>
<feature type="transmembrane region" description="Helical" evidence="7">
    <location>
        <begin position="379"/>
        <end position="401"/>
    </location>
</feature>
<feature type="transmembrane region" description="Helical" evidence="7">
    <location>
        <begin position="148"/>
        <end position="168"/>
    </location>
</feature>
<feature type="domain" description="Major facilitator superfamily (MFS) profile" evidence="8">
    <location>
        <begin position="18"/>
        <end position="405"/>
    </location>
</feature>
<feature type="transmembrane region" description="Helical" evidence="7">
    <location>
        <begin position="322"/>
        <end position="341"/>
    </location>
</feature>
<evidence type="ECO:0000259" key="8">
    <source>
        <dbReference type="PROSITE" id="PS50850"/>
    </source>
</evidence>
<reference evidence="9" key="1">
    <citation type="submission" date="2010-10" db="EMBL/GenBank/DDBJ databases">
        <title>Complete sequence of chromosome of Geobacillus sp. Y4.1MC1.</title>
        <authorList>
            <consortium name="US DOE Joint Genome Institute"/>
            <person name="Lucas S."/>
            <person name="Copeland A."/>
            <person name="Lapidus A."/>
            <person name="Cheng J.-F."/>
            <person name="Bruce D."/>
            <person name="Goodwin L."/>
            <person name="Pitluck S."/>
            <person name="Chertkov O."/>
            <person name="Zhang X."/>
            <person name="Detter J.C."/>
            <person name="Han C."/>
            <person name="Tapia R."/>
            <person name="Land M."/>
            <person name="Hauser L."/>
            <person name="Jeffries C."/>
            <person name="Kyrpides N."/>
            <person name="Ivanova N."/>
            <person name="Ovchinnikova G."/>
            <person name="Brumm P."/>
            <person name="Mead D."/>
            <person name="Woyke T."/>
        </authorList>
    </citation>
    <scope>NUCLEOTIDE SEQUENCE [LARGE SCALE GENOMIC DNA]</scope>
    <source>
        <strain evidence="9">Y4.1MC1</strain>
    </source>
</reference>
<dbReference type="EMBL" id="CP002293">
    <property type="protein sequence ID" value="ADP74573.1"/>
    <property type="molecule type" value="Genomic_DNA"/>
</dbReference>
<evidence type="ECO:0000256" key="5">
    <source>
        <dbReference type="ARBA" id="ARBA00022989"/>
    </source>
</evidence>
<dbReference type="Pfam" id="PF07690">
    <property type="entry name" value="MFS_1"/>
    <property type="match status" value="1"/>
</dbReference>
<evidence type="ECO:0000256" key="7">
    <source>
        <dbReference type="SAM" id="Phobius"/>
    </source>
</evidence>
<feature type="transmembrane region" description="Helical" evidence="7">
    <location>
        <begin position="85"/>
        <end position="105"/>
    </location>
</feature>
<dbReference type="PANTHER" id="PTHR43266">
    <property type="entry name" value="MACROLIDE-EFFLUX PROTEIN"/>
    <property type="match status" value="1"/>
</dbReference>
<gene>
    <name evidence="9" type="ORF">GY4MC1_1803</name>
</gene>
<keyword evidence="6 7" id="KW-0472">Membrane</keyword>
<keyword evidence="2" id="KW-0813">Transport</keyword>
<evidence type="ECO:0000256" key="6">
    <source>
        <dbReference type="ARBA" id="ARBA00023136"/>
    </source>
</evidence>
<proteinExistence type="predicted"/>
<feature type="transmembrane region" description="Helical" evidence="7">
    <location>
        <begin position="262"/>
        <end position="285"/>
    </location>
</feature>
<dbReference type="PROSITE" id="PS50850">
    <property type="entry name" value="MFS"/>
    <property type="match status" value="1"/>
</dbReference>
<comment type="subcellular location">
    <subcellularLocation>
        <location evidence="1">Cell membrane</location>
        <topology evidence="1">Multi-pass membrane protein</topology>
    </subcellularLocation>
</comment>
<dbReference type="InterPro" id="IPR011701">
    <property type="entry name" value="MFS"/>
</dbReference>
<dbReference type="GO" id="GO:0005886">
    <property type="term" value="C:plasma membrane"/>
    <property type="evidence" value="ECO:0007669"/>
    <property type="project" value="UniProtKB-SubCell"/>
</dbReference>
<feature type="transmembrane region" description="Helical" evidence="7">
    <location>
        <begin position="292"/>
        <end position="316"/>
    </location>
</feature>
<accession>A0A7U4DKT6</accession>
<dbReference type="CDD" id="cd06173">
    <property type="entry name" value="MFS_MefA_like"/>
    <property type="match status" value="1"/>
</dbReference>
<dbReference type="KEGG" id="gmc:GY4MC1_1803"/>
<evidence type="ECO:0000256" key="2">
    <source>
        <dbReference type="ARBA" id="ARBA00022448"/>
    </source>
</evidence>